<dbReference type="CDD" id="cd08054">
    <property type="entry name" value="gp6"/>
    <property type="match status" value="1"/>
</dbReference>
<dbReference type="EMBL" id="CP141259">
    <property type="protein sequence ID" value="WRL48286.1"/>
    <property type="molecule type" value="Genomic_DNA"/>
</dbReference>
<keyword evidence="3" id="KW-1185">Reference proteome</keyword>
<dbReference type="NCBIfam" id="TIGR02215">
    <property type="entry name" value="phage_chp_gp8"/>
    <property type="match status" value="1"/>
</dbReference>
<protein>
    <submittedName>
        <fullName evidence="2">Phage head-tail connector protein</fullName>
    </submittedName>
</protein>
<proteinExistence type="predicted"/>
<organism evidence="2 3">
    <name type="scientific">Aromatoleum evansii</name>
    <name type="common">Azoarcus evansii</name>
    <dbReference type="NCBI Taxonomy" id="59406"/>
    <lineage>
        <taxon>Bacteria</taxon>
        <taxon>Pseudomonadati</taxon>
        <taxon>Pseudomonadota</taxon>
        <taxon>Betaproteobacteria</taxon>
        <taxon>Rhodocyclales</taxon>
        <taxon>Rhodocyclaceae</taxon>
        <taxon>Aromatoleum</taxon>
    </lineage>
</organism>
<dbReference type="Gene3D" id="1.10.3230.30">
    <property type="entry name" value="Phage gp6-like head-tail connector protein"/>
    <property type="match status" value="1"/>
</dbReference>
<dbReference type="InterPro" id="IPR021146">
    <property type="entry name" value="Phage_gp6-like_head-tail"/>
</dbReference>
<evidence type="ECO:0000313" key="1">
    <source>
        <dbReference type="EMBL" id="WRL48286.1"/>
    </source>
</evidence>
<dbReference type="EMBL" id="CP141259">
    <property type="protein sequence ID" value="WRL48356.1"/>
    <property type="molecule type" value="Genomic_DNA"/>
</dbReference>
<dbReference type="Proteomes" id="UP001626593">
    <property type="component" value="Chromosome"/>
</dbReference>
<evidence type="ECO:0000313" key="3">
    <source>
        <dbReference type="Proteomes" id="UP001626593"/>
    </source>
</evidence>
<dbReference type="RefSeq" id="WP_407280603.1">
    <property type="nucleotide sequence ID" value="NZ_CP141259.1"/>
</dbReference>
<sequence>MTTRLISTTTEPVTVAEAKTRLRIDGTDDDVDLGIMITAAREMCEQQTGRSIALATWELKLDAFPSREIELLWPPIATVTHVKYIDAAGVLQTLDASAYTLDTHLEPGRVVPVFDTEWPTPRDTENAVTVRYTAGYGTSCPQALKQWILLQVGHWYRNREAATDRQMVVTPFGDGLLDRYRVF</sequence>
<dbReference type="InterPro" id="IPR011738">
    <property type="entry name" value="Phage_CHP"/>
</dbReference>
<dbReference type="Pfam" id="PF05135">
    <property type="entry name" value="Phage_connect_1"/>
    <property type="match status" value="1"/>
</dbReference>
<gene>
    <name evidence="1" type="ORF">U5817_09635</name>
    <name evidence="2" type="ORF">U5817_09985</name>
</gene>
<accession>A0ABZ1AUQ3</accession>
<evidence type="ECO:0000313" key="2">
    <source>
        <dbReference type="EMBL" id="WRL48356.1"/>
    </source>
</evidence>
<name>A0ABZ1AUQ3_AROEV</name>
<reference evidence="2 3" key="1">
    <citation type="submission" date="2023-12" db="EMBL/GenBank/DDBJ databases">
        <title>A. evansii MAY27, complete genome.</title>
        <authorList>
            <person name="Wang Y."/>
        </authorList>
    </citation>
    <scope>NUCLEOTIDE SEQUENCE [LARGE SCALE GENOMIC DNA]</scope>
    <source>
        <strain evidence="2 3">MAY27</strain>
    </source>
</reference>